<evidence type="ECO:0000256" key="11">
    <source>
        <dbReference type="ARBA" id="ARBA00023212"/>
    </source>
</evidence>
<keyword evidence="4" id="KW-0132">Cell division</keyword>
<dbReference type="GO" id="GO:0005634">
    <property type="term" value="C:nucleus"/>
    <property type="evidence" value="ECO:0007669"/>
    <property type="project" value="TreeGrafter"/>
</dbReference>
<dbReference type="InterPro" id="IPR019821">
    <property type="entry name" value="Kinesin_motor_CS"/>
</dbReference>
<evidence type="ECO:0000256" key="13">
    <source>
        <dbReference type="ARBA" id="ARBA00034704"/>
    </source>
</evidence>
<keyword evidence="11" id="KW-0206">Cytoskeleton</keyword>
<comment type="subcellular location">
    <subcellularLocation>
        <location evidence="1">Cytoplasm</location>
        <location evidence="1">Cytoskeleton</location>
    </subcellularLocation>
</comment>
<feature type="compositionally biased region" description="Polar residues" evidence="16">
    <location>
        <begin position="1077"/>
        <end position="1087"/>
    </location>
</feature>
<keyword evidence="8 14" id="KW-0067">ATP-binding</keyword>
<dbReference type="Proteomes" id="UP000248349">
    <property type="component" value="Unassembled WGS sequence"/>
</dbReference>
<feature type="compositionally biased region" description="Low complexity" evidence="16">
    <location>
        <begin position="12"/>
        <end position="24"/>
    </location>
</feature>
<evidence type="ECO:0000259" key="17">
    <source>
        <dbReference type="PROSITE" id="PS50067"/>
    </source>
</evidence>
<reference evidence="18 19" key="1">
    <citation type="submission" date="2016-12" db="EMBL/GenBank/DDBJ databases">
        <title>The genomes of Aspergillus section Nigri reveals drivers in fungal speciation.</title>
        <authorList>
            <consortium name="DOE Joint Genome Institute"/>
            <person name="Vesth T.C."/>
            <person name="Nybo J."/>
            <person name="Theobald S."/>
            <person name="Brandl J."/>
            <person name="Frisvad J.C."/>
            <person name="Nielsen K.F."/>
            <person name="Lyhne E.K."/>
            <person name="Kogle M.E."/>
            <person name="Kuo A."/>
            <person name="Riley R."/>
            <person name="Clum A."/>
            <person name="Nolan M."/>
            <person name="Lipzen A."/>
            <person name="Salamov A."/>
            <person name="Henrissat B."/>
            <person name="Wiebenga A."/>
            <person name="De Vries R.P."/>
            <person name="Grigoriev I.V."/>
            <person name="Mortensen U.H."/>
            <person name="Andersen M.R."/>
            <person name="Baker S.E."/>
        </authorList>
    </citation>
    <scope>NUCLEOTIDE SEQUENCE [LARGE SCALE GENOMIC DNA]</scope>
    <source>
        <strain evidence="18 19">JOP 1030-1</strain>
    </source>
</reference>
<keyword evidence="2" id="KW-0963">Cytoplasm</keyword>
<dbReference type="InterPro" id="IPR036961">
    <property type="entry name" value="Kinesin_motor_dom_sf"/>
</dbReference>
<dbReference type="GeneID" id="37074785"/>
<sequence>MAGPPRPASGLPTRRTATRPTTRRLNSSMSTTDRAASPAIASKVPSASASRATKSPGEPASITAKRKERDFEREINEDTSIHVVVRCRGRNDRELKENSGVVVSTEGAKGQTVQLSMGPNALANKTYSFDKVFSAAADQITVYEDVVIPMVNEMLAGYNCTIFAYGQTGTGKTYTMSGDMTDTLGILSDNAGIIPRVLYSLFHKLQDTESTVKCSFIELYNEELRDLLSVEENPRLKIFENESRKGHSGSTLVQGMEETFIHSASAGIKLLQEGSHKRQVAATKCNDLSSRSHTVFTVTVMTQRTTESGEEYVSSGKLNLVDLAGSENIQRSGAENKRAAEAGLINKSLLTLGRVINALVDKSPHIPYRESKLTRLLQDSLGGRTKTCIIATISPSRTNLEETISTLDYAFRAKNIRNKPQINSTMPKKTLLREFTSEIEKLKGELIATRHRNGVYMSVDAYEEMTMESESRRIVNEEQRAKIESMESSLRHKVQELFSLTSNFNDLKKNNEETRNALKKTNDVLEQTEIVLKDTKSQLEEEEILRKAHEDTEAHLRDVGAGLLSTLDTTVEDINGLHAKIERKTDLDTTNREAWQLTAAEVSDVTLVVDSRLENFQMQHSGLVEAMSNKIREFVTTEIGNIEVNKSQLLGANDLFDKAEREAHSQTCAAHDEMNEVLEEIKDLREEVKGKVGEGLNGLSAAAARISKEVIGEFADFNAQLHSSYSTLGKDLKSVFEKMVAQMNGQRMEINKLRLELQEANLKAVEANRRVSSHLAQTLEEENANAEAERDVLLSQVKSLIEESRQRQCGRLKGRIDTMRTELSASGDSLEHATAHYDRQIDEWVFKSEQFAKDVTASKDEVKTKMQSDWESFEQRNASIHKTTESVHEETVRIVDAQMKNMSKQMEALDDFVAKARSQNGLYRDAHLKSLHNMSSSVHQSFDSVHTQLSNLGGRLQELQEGAIQQQTNLQESVMPLSDDVRKPLSVLREHIRCRAFAEYTATGVTPKKRHYEYPAELPRTEAHENIKSRLRTSREFTALPFSGEDRISVLDESPANTPAKGFVFHDNEDEVGSLPPKTSGTPSNNGLREVDANVAAKPVAPSVADNKATRKSSIVTADTNAKDADQPPPKRRCSSTTATDTKPPPKLLNRKMVKIMEGPENVPPVETPSGRRLRNRPSP</sequence>
<feature type="compositionally biased region" description="Polar residues" evidence="16">
    <location>
        <begin position="25"/>
        <end position="34"/>
    </location>
</feature>
<evidence type="ECO:0000256" key="4">
    <source>
        <dbReference type="ARBA" id="ARBA00022618"/>
    </source>
</evidence>
<proteinExistence type="inferred from homology"/>
<keyword evidence="5" id="KW-0493">Microtubule</keyword>
<organism evidence="18 19">
    <name type="scientific">Aspergillus saccharolyticus JOP 1030-1</name>
    <dbReference type="NCBI Taxonomy" id="1450539"/>
    <lineage>
        <taxon>Eukaryota</taxon>
        <taxon>Fungi</taxon>
        <taxon>Dikarya</taxon>
        <taxon>Ascomycota</taxon>
        <taxon>Pezizomycotina</taxon>
        <taxon>Eurotiomycetes</taxon>
        <taxon>Eurotiomycetidae</taxon>
        <taxon>Eurotiales</taxon>
        <taxon>Aspergillaceae</taxon>
        <taxon>Aspergillus</taxon>
        <taxon>Aspergillus subgen. Circumdati</taxon>
    </lineage>
</organism>
<dbReference type="GO" id="GO:0008574">
    <property type="term" value="F:plus-end-directed microtubule motor activity"/>
    <property type="evidence" value="ECO:0007669"/>
    <property type="project" value="TreeGrafter"/>
</dbReference>
<dbReference type="GO" id="GO:0005876">
    <property type="term" value="C:spindle microtubule"/>
    <property type="evidence" value="ECO:0007669"/>
    <property type="project" value="TreeGrafter"/>
</dbReference>
<comment type="similarity">
    <text evidence="13">Belongs to the TRAFAC class myosin-kinesin ATPase superfamily. Kinesin family. KIN-5/BimC subfamily.</text>
</comment>
<dbReference type="CDD" id="cd01364">
    <property type="entry name" value="KISc_BimC_Eg5"/>
    <property type="match status" value="1"/>
</dbReference>
<keyword evidence="7" id="KW-0498">Mitosis</keyword>
<evidence type="ECO:0000256" key="2">
    <source>
        <dbReference type="ARBA" id="ARBA00022490"/>
    </source>
</evidence>
<dbReference type="InterPro" id="IPR047241">
    <property type="entry name" value="KIF11-like_kin_motor_dom"/>
</dbReference>
<keyword evidence="19" id="KW-1185">Reference proteome</keyword>
<feature type="coiled-coil region" evidence="15">
    <location>
        <begin position="476"/>
        <end position="552"/>
    </location>
</feature>
<dbReference type="GO" id="GO:0005524">
    <property type="term" value="F:ATP binding"/>
    <property type="evidence" value="ECO:0007669"/>
    <property type="project" value="UniProtKB-UniRule"/>
</dbReference>
<protein>
    <submittedName>
        <fullName evidence="18">Kinesin-domain-containing protein</fullName>
    </submittedName>
</protein>
<evidence type="ECO:0000256" key="1">
    <source>
        <dbReference type="ARBA" id="ARBA00004245"/>
    </source>
</evidence>
<evidence type="ECO:0000256" key="12">
    <source>
        <dbReference type="ARBA" id="ARBA00023306"/>
    </source>
</evidence>
<dbReference type="GO" id="GO:0051301">
    <property type="term" value="P:cell division"/>
    <property type="evidence" value="ECO:0007669"/>
    <property type="project" value="UniProtKB-KW"/>
</dbReference>
<evidence type="ECO:0000256" key="15">
    <source>
        <dbReference type="SAM" id="Coils"/>
    </source>
</evidence>
<dbReference type="PRINTS" id="PR00380">
    <property type="entry name" value="KINESINHEAVY"/>
</dbReference>
<dbReference type="AlphaFoldDB" id="A0A318Z8Q3"/>
<evidence type="ECO:0000256" key="16">
    <source>
        <dbReference type="SAM" id="MobiDB-lite"/>
    </source>
</evidence>
<feature type="coiled-coil region" evidence="15">
    <location>
        <begin position="743"/>
        <end position="803"/>
    </location>
</feature>
<dbReference type="FunFam" id="3.40.850.10:FF:000051">
    <property type="entry name" value="Kinesin-like protein bimC"/>
    <property type="match status" value="1"/>
</dbReference>
<dbReference type="GO" id="GO:0000073">
    <property type="term" value="P:initial mitotic spindle pole body separation"/>
    <property type="evidence" value="ECO:0007669"/>
    <property type="project" value="TreeGrafter"/>
</dbReference>
<evidence type="ECO:0000256" key="10">
    <source>
        <dbReference type="ARBA" id="ARBA00023175"/>
    </source>
</evidence>
<evidence type="ECO:0000256" key="8">
    <source>
        <dbReference type="ARBA" id="ARBA00022840"/>
    </source>
</evidence>
<evidence type="ECO:0000256" key="3">
    <source>
        <dbReference type="ARBA" id="ARBA00022553"/>
    </source>
</evidence>
<dbReference type="Pfam" id="PF00225">
    <property type="entry name" value="Kinesin"/>
    <property type="match status" value="1"/>
</dbReference>
<keyword evidence="3" id="KW-0597">Phosphoprotein</keyword>
<dbReference type="InterPro" id="IPR047149">
    <property type="entry name" value="KIF11-like"/>
</dbReference>
<feature type="domain" description="Kinesin motor" evidence="17">
    <location>
        <begin position="80"/>
        <end position="416"/>
    </location>
</feature>
<evidence type="ECO:0000313" key="18">
    <source>
        <dbReference type="EMBL" id="PYH43636.1"/>
    </source>
</evidence>
<evidence type="ECO:0000256" key="6">
    <source>
        <dbReference type="ARBA" id="ARBA00022741"/>
    </source>
</evidence>
<feature type="region of interest" description="Disordered" evidence="16">
    <location>
        <begin position="1059"/>
        <end position="1180"/>
    </location>
</feature>
<dbReference type="SUPFAM" id="SSF52540">
    <property type="entry name" value="P-loop containing nucleoside triphosphate hydrolases"/>
    <property type="match status" value="1"/>
</dbReference>
<dbReference type="STRING" id="1450539.A0A318Z8Q3"/>
<dbReference type="Gene3D" id="3.40.850.10">
    <property type="entry name" value="Kinesin motor domain"/>
    <property type="match status" value="1"/>
</dbReference>
<dbReference type="GO" id="GO:0008017">
    <property type="term" value="F:microtubule binding"/>
    <property type="evidence" value="ECO:0007669"/>
    <property type="project" value="InterPro"/>
</dbReference>
<evidence type="ECO:0000256" key="7">
    <source>
        <dbReference type="ARBA" id="ARBA00022776"/>
    </source>
</evidence>
<accession>A0A318Z8Q3</accession>
<keyword evidence="6 14" id="KW-0547">Nucleotide-binding</keyword>
<dbReference type="Pfam" id="PF13931">
    <property type="entry name" value="Microtub_bind"/>
    <property type="match status" value="1"/>
</dbReference>
<dbReference type="InterPro" id="IPR025901">
    <property type="entry name" value="Kinesin-assoc_MT-bd_dom"/>
</dbReference>
<evidence type="ECO:0000256" key="14">
    <source>
        <dbReference type="PROSITE-ProRule" id="PRU00283"/>
    </source>
</evidence>
<dbReference type="EMBL" id="KZ821242">
    <property type="protein sequence ID" value="PYH43636.1"/>
    <property type="molecule type" value="Genomic_DNA"/>
</dbReference>
<keyword evidence="10 14" id="KW-0505">Motor protein</keyword>
<dbReference type="PANTHER" id="PTHR47970:SF12">
    <property type="entry name" value="KINESIN FAMILY MEMBER 11"/>
    <property type="match status" value="1"/>
</dbReference>
<gene>
    <name evidence="18" type="ORF">BP01DRAFT_344283</name>
</gene>
<dbReference type="PANTHER" id="PTHR47970">
    <property type="entry name" value="KINESIN-LIKE PROTEIN KIF11"/>
    <property type="match status" value="1"/>
</dbReference>
<dbReference type="GO" id="GO:0072686">
    <property type="term" value="C:mitotic spindle"/>
    <property type="evidence" value="ECO:0007669"/>
    <property type="project" value="TreeGrafter"/>
</dbReference>
<dbReference type="PROSITE" id="PS50067">
    <property type="entry name" value="KINESIN_MOTOR_2"/>
    <property type="match status" value="1"/>
</dbReference>
<feature type="binding site" evidence="14">
    <location>
        <begin position="166"/>
        <end position="173"/>
    </location>
    <ligand>
        <name>ATP</name>
        <dbReference type="ChEBI" id="CHEBI:30616"/>
    </ligand>
</feature>
<dbReference type="PROSITE" id="PS00411">
    <property type="entry name" value="KINESIN_MOTOR_1"/>
    <property type="match status" value="1"/>
</dbReference>
<evidence type="ECO:0000256" key="5">
    <source>
        <dbReference type="ARBA" id="ARBA00022701"/>
    </source>
</evidence>
<dbReference type="SMART" id="SM00129">
    <property type="entry name" value="KISc"/>
    <property type="match status" value="1"/>
</dbReference>
<evidence type="ECO:0000313" key="19">
    <source>
        <dbReference type="Proteomes" id="UP000248349"/>
    </source>
</evidence>
<dbReference type="GO" id="GO:0007018">
    <property type="term" value="P:microtubule-based movement"/>
    <property type="evidence" value="ECO:0007669"/>
    <property type="project" value="InterPro"/>
</dbReference>
<evidence type="ECO:0000256" key="9">
    <source>
        <dbReference type="ARBA" id="ARBA00023054"/>
    </source>
</evidence>
<dbReference type="InterPro" id="IPR001752">
    <property type="entry name" value="Kinesin_motor_dom"/>
</dbReference>
<keyword evidence="12" id="KW-0131">Cell cycle</keyword>
<dbReference type="RefSeq" id="XP_025429618.1">
    <property type="nucleotide sequence ID" value="XM_025573557.1"/>
</dbReference>
<keyword evidence="9 15" id="KW-0175">Coiled coil</keyword>
<dbReference type="InterPro" id="IPR027417">
    <property type="entry name" value="P-loop_NTPase"/>
</dbReference>
<name>A0A318Z8Q3_9EURO</name>
<dbReference type="OrthoDB" id="3176171at2759"/>
<feature type="region of interest" description="Disordered" evidence="16">
    <location>
        <begin position="1"/>
        <end position="69"/>
    </location>
</feature>